<dbReference type="EMBL" id="CAJOBE010048723">
    <property type="protein sequence ID" value="CAF4350148.1"/>
    <property type="molecule type" value="Genomic_DNA"/>
</dbReference>
<proteinExistence type="predicted"/>
<accession>A0A820L452</accession>
<feature type="non-terminal residue" evidence="1">
    <location>
        <position position="1"/>
    </location>
</feature>
<gene>
    <name evidence="1" type="ORF">FNK824_LOCUS42305</name>
</gene>
<evidence type="ECO:0000313" key="2">
    <source>
        <dbReference type="Proteomes" id="UP000663874"/>
    </source>
</evidence>
<organism evidence="1 2">
    <name type="scientific">Rotaria sordida</name>
    <dbReference type="NCBI Taxonomy" id="392033"/>
    <lineage>
        <taxon>Eukaryota</taxon>
        <taxon>Metazoa</taxon>
        <taxon>Spiralia</taxon>
        <taxon>Gnathifera</taxon>
        <taxon>Rotifera</taxon>
        <taxon>Eurotatoria</taxon>
        <taxon>Bdelloidea</taxon>
        <taxon>Philodinida</taxon>
        <taxon>Philodinidae</taxon>
        <taxon>Rotaria</taxon>
    </lineage>
</organism>
<reference evidence="1" key="1">
    <citation type="submission" date="2021-02" db="EMBL/GenBank/DDBJ databases">
        <authorList>
            <person name="Nowell W R."/>
        </authorList>
    </citation>
    <scope>NUCLEOTIDE SEQUENCE</scope>
</reference>
<evidence type="ECO:0008006" key="3">
    <source>
        <dbReference type="Google" id="ProtNLM"/>
    </source>
</evidence>
<name>A0A820L452_9BILA</name>
<evidence type="ECO:0000313" key="1">
    <source>
        <dbReference type="EMBL" id="CAF4350148.1"/>
    </source>
</evidence>
<comment type="caution">
    <text evidence="1">The sequence shown here is derived from an EMBL/GenBank/DDBJ whole genome shotgun (WGS) entry which is preliminary data.</text>
</comment>
<dbReference type="Proteomes" id="UP000663874">
    <property type="component" value="Unassembled WGS sequence"/>
</dbReference>
<dbReference type="AlphaFoldDB" id="A0A820L452"/>
<sequence length="64" mass="7026">SSIDESICSCLCVPYALAMYRMKVRSVLHIKGDACNDYYATSCCAFCAGVQMGSELKYRGISKN</sequence>
<protein>
    <recommendedName>
        <fullName evidence="3">PLAC8 family protein</fullName>
    </recommendedName>
</protein>